<keyword evidence="1" id="KW-0812">Transmembrane</keyword>
<keyword evidence="1" id="KW-1133">Transmembrane helix</keyword>
<feature type="transmembrane region" description="Helical" evidence="1">
    <location>
        <begin position="143"/>
        <end position="173"/>
    </location>
</feature>
<dbReference type="InterPro" id="IPR045466">
    <property type="entry name" value="DUF6498"/>
</dbReference>
<keyword evidence="1" id="KW-0472">Membrane</keyword>
<accession>A0ABD5NUC9</accession>
<organism evidence="2 3">
    <name type="scientific">Natribaculum luteum</name>
    <dbReference type="NCBI Taxonomy" id="1586232"/>
    <lineage>
        <taxon>Archaea</taxon>
        <taxon>Methanobacteriati</taxon>
        <taxon>Methanobacteriota</taxon>
        <taxon>Stenosarchaea group</taxon>
        <taxon>Halobacteria</taxon>
        <taxon>Halobacteriales</taxon>
        <taxon>Natrialbaceae</taxon>
        <taxon>Natribaculum</taxon>
    </lineage>
</organism>
<sequence length="273" mass="30819">MENKQRTEGNPFEFGAIALANLLPIIGYFVLDWEFTAVFMLYWVEIVALWLVYCGFALFAQRRSNYEDREQQILIAPLGDKFWSDNPRKIGPLPPVYSRNLRVIIPSCVFMMLASFVLGSALLEGTTDRGMPGATVGDPAAFFANFSVLTSLPIFGTAVLFVLIHFVTIYRIYVRSRQYEETSAYSMLELPARFILVYLGGLIMLVFVFFIGLLIAEFIASDSLAGVLPYVLFVTLKLALERGRFHAERSAPDDGFPSWFVPNELRSEQTQSS</sequence>
<evidence type="ECO:0000313" key="3">
    <source>
        <dbReference type="Proteomes" id="UP001595821"/>
    </source>
</evidence>
<feature type="transmembrane region" description="Helical" evidence="1">
    <location>
        <begin position="12"/>
        <end position="31"/>
    </location>
</feature>
<comment type="caution">
    <text evidence="2">The sequence shown here is derived from an EMBL/GenBank/DDBJ whole genome shotgun (WGS) entry which is preliminary data.</text>
</comment>
<feature type="transmembrane region" description="Helical" evidence="1">
    <location>
        <begin position="37"/>
        <end position="59"/>
    </location>
</feature>
<proteinExistence type="predicted"/>
<dbReference type="Pfam" id="PF20108">
    <property type="entry name" value="DUF6498"/>
    <property type="match status" value="1"/>
</dbReference>
<reference evidence="2 3" key="1">
    <citation type="journal article" date="2014" name="Int. J. Syst. Evol. Microbiol.">
        <title>Complete genome sequence of Corynebacterium casei LMG S-19264T (=DSM 44701T), isolated from a smear-ripened cheese.</title>
        <authorList>
            <consortium name="US DOE Joint Genome Institute (JGI-PGF)"/>
            <person name="Walter F."/>
            <person name="Albersmeier A."/>
            <person name="Kalinowski J."/>
            <person name="Ruckert C."/>
        </authorList>
    </citation>
    <scope>NUCLEOTIDE SEQUENCE [LARGE SCALE GENOMIC DNA]</scope>
    <source>
        <strain evidence="2 3">IBRC-M 10912</strain>
    </source>
</reference>
<dbReference type="EMBL" id="JBHSDJ010000002">
    <property type="protein sequence ID" value="MFC4245401.1"/>
    <property type="molecule type" value="Genomic_DNA"/>
</dbReference>
<feature type="transmembrane region" description="Helical" evidence="1">
    <location>
        <begin position="103"/>
        <end position="123"/>
    </location>
</feature>
<dbReference type="Proteomes" id="UP001595821">
    <property type="component" value="Unassembled WGS sequence"/>
</dbReference>
<protein>
    <submittedName>
        <fullName evidence="2">DUF6498-containing protein</fullName>
    </submittedName>
</protein>
<gene>
    <name evidence="2" type="ORF">ACFOZ7_00015</name>
</gene>
<dbReference type="AlphaFoldDB" id="A0ABD5NUC9"/>
<evidence type="ECO:0000313" key="2">
    <source>
        <dbReference type="EMBL" id="MFC4245401.1"/>
    </source>
</evidence>
<dbReference type="GeneID" id="71856214"/>
<feature type="transmembrane region" description="Helical" evidence="1">
    <location>
        <begin position="194"/>
        <end position="216"/>
    </location>
</feature>
<evidence type="ECO:0000256" key="1">
    <source>
        <dbReference type="SAM" id="Phobius"/>
    </source>
</evidence>
<name>A0ABD5NUC9_9EURY</name>
<dbReference type="RefSeq" id="WP_246975220.1">
    <property type="nucleotide sequence ID" value="NZ_CP095398.1"/>
</dbReference>